<proteinExistence type="predicted"/>
<dbReference type="SUPFAM" id="SSF49503">
    <property type="entry name" value="Cupredoxins"/>
    <property type="match status" value="1"/>
</dbReference>
<dbReference type="Proteomes" id="UP001147830">
    <property type="component" value="Unassembled WGS sequence"/>
</dbReference>
<dbReference type="Pfam" id="PF00127">
    <property type="entry name" value="Copper-bind"/>
    <property type="match status" value="1"/>
</dbReference>
<dbReference type="InterPro" id="IPR000923">
    <property type="entry name" value="BlueCu_1"/>
</dbReference>
<dbReference type="CDD" id="cd04211">
    <property type="entry name" value="Cupredoxin_like_2"/>
    <property type="match status" value="1"/>
</dbReference>
<evidence type="ECO:0000259" key="4">
    <source>
        <dbReference type="Pfam" id="PF00127"/>
    </source>
</evidence>
<comment type="caution">
    <text evidence="5">The sequence shown here is derived from an EMBL/GenBank/DDBJ whole genome shotgun (WGS) entry which is preliminary data.</text>
</comment>
<evidence type="ECO:0000313" key="6">
    <source>
        <dbReference type="Proteomes" id="UP001147830"/>
    </source>
</evidence>
<name>A0A9X2WE71_9GAMM</name>
<feature type="domain" description="Blue (type 1) copper" evidence="4">
    <location>
        <begin position="61"/>
        <end position="162"/>
    </location>
</feature>
<evidence type="ECO:0000256" key="2">
    <source>
        <dbReference type="ARBA" id="ARBA00023008"/>
    </source>
</evidence>
<dbReference type="EMBL" id="JAOANI010000014">
    <property type="protein sequence ID" value="MCT7358450.1"/>
    <property type="molecule type" value="Genomic_DNA"/>
</dbReference>
<accession>A0A9X2WE71</accession>
<dbReference type="GO" id="GO:0009055">
    <property type="term" value="F:electron transfer activity"/>
    <property type="evidence" value="ECO:0007669"/>
    <property type="project" value="InterPro"/>
</dbReference>
<keyword evidence="1" id="KW-0479">Metal-binding</keyword>
<evidence type="ECO:0000256" key="1">
    <source>
        <dbReference type="ARBA" id="ARBA00022723"/>
    </source>
</evidence>
<sequence>MKKTFTILAFSLLPAFAIAAVDHSGHDMHGHDMPTMSHATSTVGQPGDPANVSRTIDIIMDDHMHFTPSNIQVEAGETVRFFIKNVGQVPHEMVIGSIEELKAHAAEMLAAPGMEHEEPNMITLQSGKVGGLVWQFDQPGKVDFACLIPGHTEAGMVGTVEVIGDR</sequence>
<reference evidence="5" key="2">
    <citation type="submission" date="2022-08" db="EMBL/GenBank/DDBJ databases">
        <authorList>
            <person name="Dong C."/>
        </authorList>
    </citation>
    <scope>NUCLEOTIDE SEQUENCE</scope>
    <source>
        <strain evidence="5">59MF3M-4</strain>
    </source>
</reference>
<organism evidence="5 6">
    <name type="scientific">Thalassolituus pacificus</name>
    <dbReference type="NCBI Taxonomy" id="2975440"/>
    <lineage>
        <taxon>Bacteria</taxon>
        <taxon>Pseudomonadati</taxon>
        <taxon>Pseudomonadota</taxon>
        <taxon>Gammaproteobacteria</taxon>
        <taxon>Oceanospirillales</taxon>
        <taxon>Oceanospirillaceae</taxon>
        <taxon>Thalassolituus</taxon>
    </lineage>
</organism>
<protein>
    <submittedName>
        <fullName evidence="5">Cupredoxin family protein</fullName>
    </submittedName>
</protein>
<dbReference type="PANTHER" id="PTHR38439">
    <property type="entry name" value="AURACYANIN-B"/>
    <property type="match status" value="1"/>
</dbReference>
<dbReference type="AlphaFoldDB" id="A0A9X2WE71"/>
<feature type="signal peptide" evidence="3">
    <location>
        <begin position="1"/>
        <end position="19"/>
    </location>
</feature>
<evidence type="ECO:0000256" key="3">
    <source>
        <dbReference type="SAM" id="SignalP"/>
    </source>
</evidence>
<dbReference type="PANTHER" id="PTHR38439:SF3">
    <property type="entry name" value="COPPER-RESISTANT CUPROPROTEIN COPI"/>
    <property type="match status" value="1"/>
</dbReference>
<feature type="chain" id="PRO_5040850738" evidence="3">
    <location>
        <begin position="20"/>
        <end position="166"/>
    </location>
</feature>
<evidence type="ECO:0000313" key="5">
    <source>
        <dbReference type="EMBL" id="MCT7358450.1"/>
    </source>
</evidence>
<dbReference type="Gene3D" id="2.60.40.420">
    <property type="entry name" value="Cupredoxins - blue copper proteins"/>
    <property type="match status" value="1"/>
</dbReference>
<gene>
    <name evidence="5" type="ORF">NYR02_05380</name>
</gene>
<dbReference type="RefSeq" id="WP_260975361.1">
    <property type="nucleotide sequence ID" value="NZ_JAOANI010000014.1"/>
</dbReference>
<keyword evidence="6" id="KW-1185">Reference proteome</keyword>
<keyword evidence="3" id="KW-0732">Signal</keyword>
<reference evidence="5" key="1">
    <citation type="journal article" date="2022" name="Front. Microbiol.">
        <title>Genome-based taxonomic rearrangement of Oceanobacter-related bacteria including the description of Thalassolituus hydrocarbonoclasticus sp. nov. and Thalassolituus pacificus sp. nov. and emended description of the genus Thalassolituus.</title>
        <authorList>
            <person name="Dong C."/>
            <person name="Wei L."/>
            <person name="Wang J."/>
            <person name="Lai Q."/>
            <person name="Huang Z."/>
            <person name="Shao Z."/>
        </authorList>
    </citation>
    <scope>NUCLEOTIDE SEQUENCE</scope>
    <source>
        <strain evidence="5">59MF3M-4</strain>
    </source>
</reference>
<dbReference type="InterPro" id="IPR050845">
    <property type="entry name" value="Cu-binding_ET"/>
</dbReference>
<keyword evidence="2" id="KW-0186">Copper</keyword>
<dbReference type="GO" id="GO:0005507">
    <property type="term" value="F:copper ion binding"/>
    <property type="evidence" value="ECO:0007669"/>
    <property type="project" value="InterPro"/>
</dbReference>
<dbReference type="InterPro" id="IPR008972">
    <property type="entry name" value="Cupredoxin"/>
</dbReference>